<feature type="non-terminal residue" evidence="2">
    <location>
        <position position="1"/>
    </location>
</feature>
<dbReference type="EMBL" id="CAJOBH010083244">
    <property type="protein sequence ID" value="CAF4527283.1"/>
    <property type="molecule type" value="Genomic_DNA"/>
</dbReference>
<dbReference type="EMBL" id="CAJOBJ010198648">
    <property type="protein sequence ID" value="CAF4976622.1"/>
    <property type="molecule type" value="Genomic_DNA"/>
</dbReference>
<evidence type="ECO:0000313" key="5">
    <source>
        <dbReference type="Proteomes" id="UP000681967"/>
    </source>
</evidence>
<evidence type="ECO:0000313" key="3">
    <source>
        <dbReference type="EMBL" id="CAF4864339.1"/>
    </source>
</evidence>
<dbReference type="Proteomes" id="UP000681967">
    <property type="component" value="Unassembled WGS sequence"/>
</dbReference>
<comment type="caution">
    <text evidence="2">The sequence shown here is derived from an EMBL/GenBank/DDBJ whole genome shotgun (WGS) entry which is preliminary data.</text>
</comment>
<reference evidence="2" key="1">
    <citation type="submission" date="2021-02" db="EMBL/GenBank/DDBJ databases">
        <authorList>
            <person name="Nowell W R."/>
        </authorList>
    </citation>
    <scope>NUCLEOTIDE SEQUENCE</scope>
</reference>
<feature type="non-terminal residue" evidence="2">
    <location>
        <position position="63"/>
    </location>
</feature>
<evidence type="ECO:0000313" key="4">
    <source>
        <dbReference type="EMBL" id="CAF4976622.1"/>
    </source>
</evidence>
<evidence type="ECO:0000313" key="1">
    <source>
        <dbReference type="EMBL" id="CAF4527283.1"/>
    </source>
</evidence>
<dbReference type="EMBL" id="CAJOBJ010165895">
    <property type="protein sequence ID" value="CAF4864339.1"/>
    <property type="molecule type" value="Genomic_DNA"/>
</dbReference>
<accession>A0A8S3B269</accession>
<sequence>DRYGFDPSGFYDRDDPTSMANLELNRIAEQNEHRLKKLRELEKDDTSLLDSNDVLERFQQKQR</sequence>
<proteinExistence type="predicted"/>
<evidence type="ECO:0000313" key="2">
    <source>
        <dbReference type="EMBL" id="CAF4790488.1"/>
    </source>
</evidence>
<dbReference type="Proteomes" id="UP000681720">
    <property type="component" value="Unassembled WGS sequence"/>
</dbReference>
<name>A0A8S3B269_9BILA</name>
<organism evidence="2 5">
    <name type="scientific">Rotaria magnacalcarata</name>
    <dbReference type="NCBI Taxonomy" id="392030"/>
    <lineage>
        <taxon>Eukaryota</taxon>
        <taxon>Metazoa</taxon>
        <taxon>Spiralia</taxon>
        <taxon>Gnathifera</taxon>
        <taxon>Rotifera</taxon>
        <taxon>Eurotatoria</taxon>
        <taxon>Bdelloidea</taxon>
        <taxon>Philodinida</taxon>
        <taxon>Philodinidae</taxon>
        <taxon>Rotaria</taxon>
    </lineage>
</organism>
<dbReference type="EMBL" id="CAJOBH010137857">
    <property type="protein sequence ID" value="CAF4790488.1"/>
    <property type="molecule type" value="Genomic_DNA"/>
</dbReference>
<gene>
    <name evidence="1" type="ORF">BYL167_LOCUS37164</name>
    <name evidence="2" type="ORF">BYL167_LOCUS47697</name>
    <name evidence="3" type="ORF">GIL414_LOCUS50048</name>
    <name evidence="4" type="ORF">GIL414_LOCUS55762</name>
</gene>
<protein>
    <submittedName>
        <fullName evidence="2">Uncharacterized protein</fullName>
    </submittedName>
</protein>
<dbReference type="AlphaFoldDB" id="A0A8S3B269"/>